<dbReference type="Pfam" id="PF13672">
    <property type="entry name" value="PP2C_2"/>
    <property type="match status" value="1"/>
</dbReference>
<dbReference type="InterPro" id="IPR036457">
    <property type="entry name" value="PPM-type-like_dom_sf"/>
</dbReference>
<evidence type="ECO:0000259" key="2">
    <source>
        <dbReference type="Pfam" id="PF13672"/>
    </source>
</evidence>
<sequence>MKMKNKIFRADFDENIEDTCKITFNAISVKGERHQRNNENNQDFFKCNIENKLKYAIVTDGLGSAKYSHIGSQKATELLEKMINEKFHAEENLSEIDVYEFNSEFLETWRMSFHGDFRDFDTTLLYIIIFTHGILVGSIGDGLILYSMQNEIVYIKEKKNFFSNQTYSLASEHAIDFFDSSYTTAQFNSQLPMIFILATDGVSDDLEPEMVNQLPTFLYGELQEKGLIGMQEVIEDWIINWETENHSDDRTFCLLAIWKG</sequence>
<dbReference type="InterPro" id="IPR001932">
    <property type="entry name" value="PPM-type_phosphatase-like_dom"/>
</dbReference>
<proteinExistence type="predicted"/>
<keyword evidence="4" id="KW-1185">Reference proteome</keyword>
<gene>
    <name evidence="3" type="ORF">H9647_20350</name>
</gene>
<dbReference type="Gene3D" id="3.60.40.10">
    <property type="entry name" value="PPM-type phosphatase domain"/>
    <property type="match status" value="1"/>
</dbReference>
<evidence type="ECO:0000256" key="1">
    <source>
        <dbReference type="SAM" id="Phobius"/>
    </source>
</evidence>
<feature type="transmembrane region" description="Helical" evidence="1">
    <location>
        <begin position="124"/>
        <end position="148"/>
    </location>
</feature>
<keyword evidence="1" id="KW-0472">Membrane</keyword>
<organism evidence="3 4">
    <name type="scientific">Paenibacillus gallinarum</name>
    <dbReference type="NCBI Taxonomy" id="2762232"/>
    <lineage>
        <taxon>Bacteria</taxon>
        <taxon>Bacillati</taxon>
        <taxon>Bacillota</taxon>
        <taxon>Bacilli</taxon>
        <taxon>Bacillales</taxon>
        <taxon>Paenibacillaceae</taxon>
        <taxon>Paenibacillus</taxon>
    </lineage>
</organism>
<dbReference type="RefSeq" id="WP_191803513.1">
    <property type="nucleotide sequence ID" value="NZ_JACSQL010000012.1"/>
</dbReference>
<accession>A0ABR8T4G5</accession>
<protein>
    <submittedName>
        <fullName evidence="3">Protein phosphatase 2C domain-containing protein</fullName>
    </submittedName>
</protein>
<keyword evidence="1" id="KW-1133">Transmembrane helix</keyword>
<feature type="domain" description="PPM-type phosphatase" evidence="2">
    <location>
        <begin position="31"/>
        <end position="237"/>
    </location>
</feature>
<name>A0ABR8T4G5_9BACL</name>
<reference evidence="3 4" key="1">
    <citation type="submission" date="2020-08" db="EMBL/GenBank/DDBJ databases">
        <title>A Genomic Blueprint of the Chicken Gut Microbiome.</title>
        <authorList>
            <person name="Gilroy R."/>
            <person name="Ravi A."/>
            <person name="Getino M."/>
            <person name="Pursley I."/>
            <person name="Horton D.L."/>
            <person name="Alikhan N.-F."/>
            <person name="Baker D."/>
            <person name="Gharbi K."/>
            <person name="Hall N."/>
            <person name="Watson M."/>
            <person name="Adriaenssens E.M."/>
            <person name="Foster-Nyarko E."/>
            <person name="Jarju S."/>
            <person name="Secka A."/>
            <person name="Antonio M."/>
            <person name="Oren A."/>
            <person name="Chaudhuri R."/>
            <person name="La Ragione R.M."/>
            <person name="Hildebrand F."/>
            <person name="Pallen M.J."/>
        </authorList>
    </citation>
    <scope>NUCLEOTIDE SEQUENCE [LARGE SCALE GENOMIC DNA]</scope>
    <source>
        <strain evidence="3 4">Sa2BVA9</strain>
    </source>
</reference>
<dbReference type="SUPFAM" id="SSF81606">
    <property type="entry name" value="PP2C-like"/>
    <property type="match status" value="1"/>
</dbReference>
<comment type="caution">
    <text evidence="3">The sequence shown here is derived from an EMBL/GenBank/DDBJ whole genome shotgun (WGS) entry which is preliminary data.</text>
</comment>
<evidence type="ECO:0000313" key="3">
    <source>
        <dbReference type="EMBL" id="MBD7970423.1"/>
    </source>
</evidence>
<keyword evidence="1" id="KW-0812">Transmembrane</keyword>
<dbReference type="Proteomes" id="UP000608071">
    <property type="component" value="Unassembled WGS sequence"/>
</dbReference>
<dbReference type="EMBL" id="JACSQL010000012">
    <property type="protein sequence ID" value="MBD7970423.1"/>
    <property type="molecule type" value="Genomic_DNA"/>
</dbReference>
<evidence type="ECO:0000313" key="4">
    <source>
        <dbReference type="Proteomes" id="UP000608071"/>
    </source>
</evidence>